<gene>
    <name evidence="2" type="ORF">CCO03_15255</name>
</gene>
<dbReference type="Proteomes" id="UP000196138">
    <property type="component" value="Chromosome"/>
</dbReference>
<dbReference type="GO" id="GO:0016791">
    <property type="term" value="F:phosphatase activity"/>
    <property type="evidence" value="ECO:0007669"/>
    <property type="project" value="TreeGrafter"/>
</dbReference>
<dbReference type="GO" id="GO:0005737">
    <property type="term" value="C:cytoplasm"/>
    <property type="evidence" value="ECO:0007669"/>
    <property type="project" value="TreeGrafter"/>
</dbReference>
<dbReference type="SUPFAM" id="SSF56300">
    <property type="entry name" value="Metallo-dependent phosphatases"/>
    <property type="match status" value="1"/>
</dbReference>
<organism evidence="2 3">
    <name type="scientific">Comamonas serinivorans</name>
    <dbReference type="NCBI Taxonomy" id="1082851"/>
    <lineage>
        <taxon>Bacteria</taxon>
        <taxon>Pseudomonadati</taxon>
        <taxon>Pseudomonadota</taxon>
        <taxon>Betaproteobacteria</taxon>
        <taxon>Burkholderiales</taxon>
        <taxon>Comamonadaceae</taxon>
        <taxon>Comamonas</taxon>
    </lineage>
</organism>
<dbReference type="EMBL" id="CP021455">
    <property type="protein sequence ID" value="ARU06897.1"/>
    <property type="molecule type" value="Genomic_DNA"/>
</dbReference>
<dbReference type="OrthoDB" id="9807890at2"/>
<dbReference type="AlphaFoldDB" id="A0A1Y0ETA1"/>
<sequence>MTVPASASLIQPLPDGPLDVVGDIHGEWDAFQQLMQHLGYDAQGRHPQGRKLIFVGDLCDRGPDSPAVIERVADWVAAGRAWVTIGNHEINLLANDAKDGSAWFFDARIASDRDRYEPYARATDAGQRQAIRDFFASLPVALERDDLRVVHAAWSEPQIQAVRALPLGQVGQYWNQYEEETNREARQGSLATRMLQESRDWPHSLEDGAHPPPFLPAHADKELSKAMHNPIKVLITGVERRGSVPFFAGNKWRFVERVSWWDGYDQPTPVIVGHYWRRDPGVSRGPAHKGDLHMFEQIPTHAWHGLRHNVFCVDYSVGGRWISRRNGQPPIGAFRLAAMRWPERELVFDDGERVPSTAFGA</sequence>
<accession>A0A1Y0ETA1</accession>
<name>A0A1Y0ETA1_9BURK</name>
<evidence type="ECO:0000313" key="2">
    <source>
        <dbReference type="EMBL" id="ARU06897.1"/>
    </source>
</evidence>
<reference evidence="2 3" key="1">
    <citation type="submission" date="2017-05" db="EMBL/GenBank/DDBJ databases">
        <authorList>
            <person name="Song R."/>
            <person name="Chenine A.L."/>
            <person name="Ruprecht R.M."/>
        </authorList>
    </citation>
    <scope>NUCLEOTIDE SEQUENCE [LARGE SCALE GENOMIC DNA]</scope>
    <source>
        <strain evidence="2 3">DSM 26136</strain>
    </source>
</reference>
<keyword evidence="3" id="KW-1185">Reference proteome</keyword>
<evidence type="ECO:0000259" key="1">
    <source>
        <dbReference type="Pfam" id="PF00149"/>
    </source>
</evidence>
<protein>
    <submittedName>
        <fullName evidence="2">Metallophosphoesterase</fullName>
    </submittedName>
</protein>
<dbReference type="InterPro" id="IPR050126">
    <property type="entry name" value="Ap4A_hydrolase"/>
</dbReference>
<dbReference type="KEGG" id="cser:CCO03_15255"/>
<dbReference type="Pfam" id="PF00149">
    <property type="entry name" value="Metallophos"/>
    <property type="match status" value="1"/>
</dbReference>
<dbReference type="PANTHER" id="PTHR42850">
    <property type="entry name" value="METALLOPHOSPHOESTERASE"/>
    <property type="match status" value="1"/>
</dbReference>
<dbReference type="Gene3D" id="3.60.21.10">
    <property type="match status" value="1"/>
</dbReference>
<dbReference type="InterPro" id="IPR029052">
    <property type="entry name" value="Metallo-depent_PP-like"/>
</dbReference>
<dbReference type="InterPro" id="IPR004843">
    <property type="entry name" value="Calcineurin-like_PHP"/>
</dbReference>
<dbReference type="PANTHER" id="PTHR42850:SF7">
    <property type="entry name" value="BIS(5'-NUCLEOSYL)-TETRAPHOSPHATASE PRPE [ASYMMETRICAL]"/>
    <property type="match status" value="1"/>
</dbReference>
<evidence type="ECO:0000313" key="3">
    <source>
        <dbReference type="Proteomes" id="UP000196138"/>
    </source>
</evidence>
<feature type="domain" description="Calcineurin-like phosphoesterase" evidence="1">
    <location>
        <begin position="18"/>
        <end position="142"/>
    </location>
</feature>
<proteinExistence type="predicted"/>